<comment type="similarity">
    <text evidence="2 6">Belongs to the glycosyl hydrolase 43 family.</text>
</comment>
<dbReference type="InterPro" id="IPR035992">
    <property type="entry name" value="Ricin_B-like_lectins"/>
</dbReference>
<name>A0A7I8DGK8_9FIRM</name>
<evidence type="ECO:0000256" key="1">
    <source>
        <dbReference type="ARBA" id="ARBA00004834"/>
    </source>
</evidence>
<dbReference type="Pfam" id="PF04616">
    <property type="entry name" value="Glyco_hydro_43"/>
    <property type="match status" value="1"/>
</dbReference>
<protein>
    <recommendedName>
        <fullName evidence="7">Ricin B lectin domain-containing protein</fullName>
    </recommendedName>
</protein>
<evidence type="ECO:0000256" key="5">
    <source>
        <dbReference type="PIRSR" id="PIRSR606710-2"/>
    </source>
</evidence>
<keyword evidence="4 6" id="KW-0326">Glycosidase</keyword>
<evidence type="ECO:0000313" key="8">
    <source>
        <dbReference type="EMBL" id="BCJ97520.1"/>
    </source>
</evidence>
<reference evidence="8 9" key="2">
    <citation type="submission" date="2020-08" db="EMBL/GenBank/DDBJ databases">
        <authorList>
            <person name="Ueki A."/>
            <person name="Tonouchi A."/>
        </authorList>
    </citation>
    <scope>NUCLEOTIDE SEQUENCE [LARGE SCALE GENOMIC DNA]</scope>
    <source>
        <strain evidence="8 9">CTTW</strain>
    </source>
</reference>
<dbReference type="Proteomes" id="UP000515703">
    <property type="component" value="Chromosome"/>
</dbReference>
<dbReference type="AlphaFoldDB" id="A0A7I8DGK8"/>
<dbReference type="InterPro" id="IPR023296">
    <property type="entry name" value="Glyco_hydro_beta-prop_sf"/>
</dbReference>
<accession>A0A7I8DGK8</accession>
<sequence length="499" mass="56137">MKRIKTRNAMLICLLAVITLCTLVIGCSKESAPKASPNDGPNSIKDGGIYKIINKATKRPLNMQLSGMVDGAQVWQYGDTGGFDELWRVKKQGDYYTLQSLLTPRNISIRKDSKDTGAIIEVRKPDEKQSSSQLWTLKEYNGSIQIISSLSDYTLGLTENSKKSSILPQMLTFTKDEWQLWDFKEVSLTKDLPYLLPVEGSLFHSSCPQIIKYGDTYYMFIMAPHISIKTSKDLINWTIAGTVFGDKDPSWMNSEVPGYGIWAPSVYKIKEKYYLYYCISTSGSQNSAIGMAVNSTLDMNSPDYHWEDKGVVIRSHTGDDYNCIDPNISIDENGGVFLTFGSYWNGIYQRSIDPDTGLLLKDNSRLYHIARRYANNGAIEAPYIIKRGEYYYLFTAFNPMNNTYHNRVGRSKSIHGPYLDREGKSMLEGGGTPATQGLSELLMPGHASVFQDKDGKYYFVSEYFRKASASILLIGTIHWDKEGWPVTALTPDAVKLLAK</sequence>
<keyword evidence="3 6" id="KW-0378">Hydrolase</keyword>
<feature type="domain" description="Ricin B lectin" evidence="7">
    <location>
        <begin position="46"/>
        <end position="120"/>
    </location>
</feature>
<dbReference type="InterPro" id="IPR006710">
    <property type="entry name" value="Glyco_hydro_43"/>
</dbReference>
<dbReference type="PROSITE" id="PS51257">
    <property type="entry name" value="PROKAR_LIPOPROTEIN"/>
    <property type="match status" value="1"/>
</dbReference>
<evidence type="ECO:0000256" key="2">
    <source>
        <dbReference type="ARBA" id="ARBA00009865"/>
    </source>
</evidence>
<comment type="pathway">
    <text evidence="1">Glycan metabolism; L-arabinan degradation.</text>
</comment>
<dbReference type="InterPro" id="IPR000772">
    <property type="entry name" value="Ricin_B_lectin"/>
</dbReference>
<evidence type="ECO:0000313" key="9">
    <source>
        <dbReference type="Proteomes" id="UP000515703"/>
    </source>
</evidence>
<dbReference type="GO" id="GO:0004553">
    <property type="term" value="F:hydrolase activity, hydrolyzing O-glycosyl compounds"/>
    <property type="evidence" value="ECO:0007669"/>
    <property type="project" value="InterPro"/>
</dbReference>
<dbReference type="KEGG" id="acht:bsdcttw_05610"/>
<dbReference type="Gene3D" id="2.80.10.50">
    <property type="match status" value="1"/>
</dbReference>
<keyword evidence="9" id="KW-1185">Reference proteome</keyword>
<dbReference type="SUPFAM" id="SSF75005">
    <property type="entry name" value="Arabinanase/levansucrase/invertase"/>
    <property type="match status" value="1"/>
</dbReference>
<dbReference type="RefSeq" id="WP_185257937.1">
    <property type="nucleotide sequence ID" value="NZ_AP023368.1"/>
</dbReference>
<evidence type="ECO:0000256" key="6">
    <source>
        <dbReference type="RuleBase" id="RU361187"/>
    </source>
</evidence>
<evidence type="ECO:0000259" key="7">
    <source>
        <dbReference type="Pfam" id="PF14200"/>
    </source>
</evidence>
<dbReference type="CDD" id="cd08998">
    <property type="entry name" value="GH43_Arb43a-like"/>
    <property type="match status" value="1"/>
</dbReference>
<dbReference type="Gene3D" id="2.115.10.20">
    <property type="entry name" value="Glycosyl hydrolase domain, family 43"/>
    <property type="match status" value="1"/>
</dbReference>
<dbReference type="CDD" id="cd00161">
    <property type="entry name" value="beta-trefoil_Ricin-like"/>
    <property type="match status" value="1"/>
</dbReference>
<reference evidence="8 9" key="1">
    <citation type="submission" date="2020-08" db="EMBL/GenBank/DDBJ databases">
        <title>Draft genome sequencing of an Anaerocolumna strain isolated from anoxic soil subjected to BSD treatment.</title>
        <authorList>
            <person name="Uek A."/>
            <person name="Tonouchi A."/>
        </authorList>
    </citation>
    <scope>NUCLEOTIDE SEQUENCE [LARGE SCALE GENOMIC DNA]</scope>
    <source>
        <strain evidence="8 9">CTTW</strain>
    </source>
</reference>
<dbReference type="Pfam" id="PF14200">
    <property type="entry name" value="RicinB_lectin_2"/>
    <property type="match status" value="1"/>
</dbReference>
<proteinExistence type="inferred from homology"/>
<dbReference type="SUPFAM" id="SSF50370">
    <property type="entry name" value="Ricin B-like lectins"/>
    <property type="match status" value="1"/>
</dbReference>
<organism evidence="8 9">
    <name type="scientific">Anaerocolumna chitinilytica</name>
    <dbReference type="NCBI Taxonomy" id="1727145"/>
    <lineage>
        <taxon>Bacteria</taxon>
        <taxon>Bacillati</taxon>
        <taxon>Bacillota</taxon>
        <taxon>Clostridia</taxon>
        <taxon>Lachnospirales</taxon>
        <taxon>Lachnospiraceae</taxon>
        <taxon>Anaerocolumna</taxon>
    </lineage>
</organism>
<dbReference type="InterPro" id="IPR050727">
    <property type="entry name" value="GH43_arabinanases"/>
</dbReference>
<evidence type="ECO:0000256" key="4">
    <source>
        <dbReference type="ARBA" id="ARBA00023295"/>
    </source>
</evidence>
<evidence type="ECO:0000256" key="3">
    <source>
        <dbReference type="ARBA" id="ARBA00022801"/>
    </source>
</evidence>
<dbReference type="PANTHER" id="PTHR43301">
    <property type="entry name" value="ARABINAN ENDO-1,5-ALPHA-L-ARABINOSIDASE"/>
    <property type="match status" value="1"/>
</dbReference>
<dbReference type="GO" id="GO:0005975">
    <property type="term" value="P:carbohydrate metabolic process"/>
    <property type="evidence" value="ECO:0007669"/>
    <property type="project" value="InterPro"/>
</dbReference>
<dbReference type="EMBL" id="AP023368">
    <property type="protein sequence ID" value="BCJ97520.1"/>
    <property type="molecule type" value="Genomic_DNA"/>
</dbReference>
<gene>
    <name evidence="8" type="ORF">bsdcttw_05610</name>
</gene>
<dbReference type="PANTHER" id="PTHR43301:SF3">
    <property type="entry name" value="ARABINAN ENDO-1,5-ALPHA-L-ARABINOSIDASE A-RELATED"/>
    <property type="match status" value="1"/>
</dbReference>
<feature type="site" description="Important for catalytic activity, responsible for pKa modulation of the active site Glu and correct orientation of both the proton donor and substrate" evidence="5">
    <location>
        <position position="325"/>
    </location>
</feature>